<keyword evidence="1" id="KW-0812">Transmembrane</keyword>
<gene>
    <name evidence="2" type="ORF">CBW65_23665</name>
</gene>
<keyword evidence="3" id="KW-1185">Reference proteome</keyword>
<feature type="transmembrane region" description="Helical" evidence="1">
    <location>
        <begin position="21"/>
        <end position="41"/>
    </location>
</feature>
<feature type="transmembrane region" description="Helical" evidence="1">
    <location>
        <begin position="53"/>
        <end position="75"/>
    </location>
</feature>
<dbReference type="AlphaFoldDB" id="A0A1Y0IWD0"/>
<name>A0A1Y0IWD0_9BACL</name>
<keyword evidence="1" id="KW-0472">Membrane</keyword>
<evidence type="ECO:0000313" key="3">
    <source>
        <dbReference type="Proteomes" id="UP000195437"/>
    </source>
</evidence>
<dbReference type="EMBL" id="CP021434">
    <property type="protein sequence ID" value="ARU63683.1"/>
    <property type="molecule type" value="Genomic_DNA"/>
</dbReference>
<sequence>MVKRDYSSEQVEFTKLRYLLHLRYCAIIMVLIVMVAMTFSLSTDDQSVANYNFAATISSIILAVVAILFTFWDVAGQNKNIRQMQNIADNLSSSVEDIKLLEEISINNMEELAKYFQQLTDHLENQDDKLKKFMEVIMERSSTDEKGEKSVSLEVIKDTTHEVFETIPRLAPLSSLNFSERPEIVSLGKVTEELSNNIRLYHQLKKKQQNLNDPNKRRE</sequence>
<proteinExistence type="predicted"/>
<organism evidence="2 3">
    <name type="scientific">Tumebacillus avium</name>
    <dbReference type="NCBI Taxonomy" id="1903704"/>
    <lineage>
        <taxon>Bacteria</taxon>
        <taxon>Bacillati</taxon>
        <taxon>Bacillota</taxon>
        <taxon>Bacilli</taxon>
        <taxon>Bacillales</taxon>
        <taxon>Alicyclobacillaceae</taxon>
        <taxon>Tumebacillus</taxon>
    </lineage>
</organism>
<evidence type="ECO:0000256" key="1">
    <source>
        <dbReference type="SAM" id="Phobius"/>
    </source>
</evidence>
<reference evidence="3" key="1">
    <citation type="submission" date="2017-05" db="EMBL/GenBank/DDBJ databases">
        <authorList>
            <person name="Sung H."/>
        </authorList>
    </citation>
    <scope>NUCLEOTIDE SEQUENCE [LARGE SCALE GENOMIC DNA]</scope>
    <source>
        <strain evidence="3">AR23208</strain>
    </source>
</reference>
<dbReference type="KEGG" id="tum:CBW65_23665"/>
<dbReference type="Proteomes" id="UP000195437">
    <property type="component" value="Chromosome"/>
</dbReference>
<protein>
    <submittedName>
        <fullName evidence="2">Uncharacterized protein</fullName>
    </submittedName>
</protein>
<accession>A0A1Y0IWD0</accession>
<evidence type="ECO:0000313" key="2">
    <source>
        <dbReference type="EMBL" id="ARU63683.1"/>
    </source>
</evidence>
<keyword evidence="1" id="KW-1133">Transmembrane helix</keyword>